<dbReference type="EMBL" id="FZMP01000155">
    <property type="protein sequence ID" value="SNQ61139.1"/>
    <property type="molecule type" value="Genomic_DNA"/>
</dbReference>
<proteinExistence type="predicted"/>
<dbReference type="Proteomes" id="UP000218615">
    <property type="component" value="Unassembled WGS sequence"/>
</dbReference>
<name>A0A284VPI7_9EURY</name>
<reference evidence="4" key="1">
    <citation type="submission" date="2017-06" db="EMBL/GenBank/DDBJ databases">
        <authorList>
            <person name="Cremers G."/>
        </authorList>
    </citation>
    <scope>NUCLEOTIDE SEQUENCE [LARGE SCALE GENOMIC DNA]</scope>
</reference>
<keyword evidence="2" id="KW-0472">Membrane</keyword>
<keyword evidence="2" id="KW-1133">Transmembrane helix</keyword>
<feature type="transmembrane region" description="Helical" evidence="2">
    <location>
        <begin position="29"/>
        <end position="45"/>
    </location>
</feature>
<evidence type="ECO:0000256" key="1">
    <source>
        <dbReference type="SAM" id="Coils"/>
    </source>
</evidence>
<accession>A0A284VPI7</accession>
<sequence length="118" mass="13435">MAFHAIFLSNILLTLALDNHNWVKHMYNWKRYFAAGIVIGTVYFLPSESFIAFLTGWVILLPIAAAVFLAAGLRGYIKDSKNRITISVKANDAMKALARREAELKREKELLYEQFGKV</sequence>
<evidence type="ECO:0000313" key="3">
    <source>
        <dbReference type="EMBL" id="SNQ61139.1"/>
    </source>
</evidence>
<dbReference type="AlphaFoldDB" id="A0A284VPI7"/>
<keyword evidence="1" id="KW-0175">Coiled coil</keyword>
<evidence type="ECO:0000256" key="2">
    <source>
        <dbReference type="SAM" id="Phobius"/>
    </source>
</evidence>
<evidence type="ECO:0000313" key="4">
    <source>
        <dbReference type="Proteomes" id="UP000218615"/>
    </source>
</evidence>
<feature type="transmembrane region" description="Helical" evidence="2">
    <location>
        <begin position="51"/>
        <end position="73"/>
    </location>
</feature>
<organism evidence="3 4">
    <name type="scientific">Candidatus Methanoperedens nitratireducens</name>
    <dbReference type="NCBI Taxonomy" id="1392998"/>
    <lineage>
        <taxon>Archaea</taxon>
        <taxon>Methanobacteriati</taxon>
        <taxon>Methanobacteriota</taxon>
        <taxon>Stenosarchaea group</taxon>
        <taxon>Methanomicrobia</taxon>
        <taxon>Methanosarcinales</taxon>
        <taxon>ANME-2 cluster</taxon>
        <taxon>Candidatus Methanoperedentaceae</taxon>
        <taxon>Candidatus Methanoperedens</taxon>
    </lineage>
</organism>
<protein>
    <submittedName>
        <fullName evidence="3">Uncharacterized protein</fullName>
    </submittedName>
</protein>
<keyword evidence="4" id="KW-1185">Reference proteome</keyword>
<feature type="coiled-coil region" evidence="1">
    <location>
        <begin position="87"/>
        <end position="114"/>
    </location>
</feature>
<keyword evidence="2" id="KW-0812">Transmembrane</keyword>
<gene>
    <name evidence="3" type="ORF">MNV_2380002</name>
</gene>